<dbReference type="OrthoDB" id="9907859at2759"/>
<dbReference type="InterPro" id="IPR058912">
    <property type="entry name" value="HTH_animal"/>
</dbReference>
<sequence>MEAIKYWLHGESRFPDVQCNFILDSVNFLLHTNYFLFDGHFFLQQCGAAMGASFAPTYANLYMGWFEQLHIFQAPDHFRGRLVKFFRYIDDCIGIWDGDEESLEEFVRYCNGRVQGLAFTMETHKLHIPFLDVLFSVERDAVVTDLYRKPITRNTLLHSDSAHPLSCKKGIPVGQFIRLRRICSSWERFNVQAMQLWDRFLERGYENEVIREAYEKAVSLDRKALLARDKDRRRGTSRKDSTLRYCTTFDRSTRLIRTSVSKYWNVLRQDPILAAVLDPHPSFVFKRNRNLASWLSKSLYDSRRGGNNKTWLRYKGNYRCGRIRCKSCHYLLVSKEFRSTSTGRTYGIRRYFNCASIGVVYLVTCSCGAQYVGKTVRRAGTRILEHLSSVNRKDTKSAVAKHILDKHNGEIKIHYQVIDTVTVGPRGGNLDKLLLRKEAYWIYQLRSTESFGGLNREWEVSCFY</sequence>
<evidence type="ECO:0000259" key="1">
    <source>
        <dbReference type="PROSITE" id="PS50164"/>
    </source>
</evidence>
<gene>
    <name evidence="3" type="primary">LOC121397896</name>
</gene>
<dbReference type="PANTHER" id="PTHR21301:SF13">
    <property type="match status" value="1"/>
</dbReference>
<dbReference type="RefSeq" id="XP_041431933.1">
    <property type="nucleotide sequence ID" value="XM_041575999.1"/>
</dbReference>
<dbReference type="Gene3D" id="3.40.1440.10">
    <property type="entry name" value="GIY-YIG endonuclease"/>
    <property type="match status" value="1"/>
</dbReference>
<name>A0A8J1LQU2_XENLA</name>
<dbReference type="GeneID" id="121397896"/>
<dbReference type="PROSITE" id="PS50164">
    <property type="entry name" value="GIY_YIG"/>
    <property type="match status" value="1"/>
</dbReference>
<evidence type="ECO:0000313" key="2">
    <source>
        <dbReference type="Proteomes" id="UP000186698"/>
    </source>
</evidence>
<dbReference type="PANTHER" id="PTHR21301">
    <property type="entry name" value="REVERSE TRANSCRIPTASE"/>
    <property type="match status" value="1"/>
</dbReference>
<dbReference type="Proteomes" id="UP000186698">
    <property type="component" value="Chromosome 9_10L"/>
</dbReference>
<dbReference type="InterPro" id="IPR035901">
    <property type="entry name" value="GIY-YIG_endonuc_sf"/>
</dbReference>
<dbReference type="AlphaFoldDB" id="A0A8J1LQU2"/>
<protein>
    <submittedName>
        <fullName evidence="3">Uncharacterized protein LOC121397896</fullName>
    </submittedName>
</protein>
<organism evidence="2 3">
    <name type="scientific">Xenopus laevis</name>
    <name type="common">African clawed frog</name>
    <dbReference type="NCBI Taxonomy" id="8355"/>
    <lineage>
        <taxon>Eukaryota</taxon>
        <taxon>Metazoa</taxon>
        <taxon>Chordata</taxon>
        <taxon>Craniata</taxon>
        <taxon>Vertebrata</taxon>
        <taxon>Euteleostomi</taxon>
        <taxon>Amphibia</taxon>
        <taxon>Batrachia</taxon>
        <taxon>Anura</taxon>
        <taxon>Pipoidea</taxon>
        <taxon>Pipidae</taxon>
        <taxon>Xenopodinae</taxon>
        <taxon>Xenopus</taxon>
        <taxon>Xenopus</taxon>
    </lineage>
</organism>
<dbReference type="KEGG" id="xla:121397896"/>
<keyword evidence="2" id="KW-1185">Reference proteome</keyword>
<proteinExistence type="predicted"/>
<evidence type="ECO:0000313" key="3">
    <source>
        <dbReference type="RefSeq" id="XP_041431933.1"/>
    </source>
</evidence>
<feature type="domain" description="GIY-YIG" evidence="1">
    <location>
        <begin position="356"/>
        <end position="451"/>
    </location>
</feature>
<dbReference type="Pfam" id="PF26215">
    <property type="entry name" value="HTH_animal"/>
    <property type="match status" value="1"/>
</dbReference>
<accession>A0A8J1LQU2</accession>
<reference evidence="3" key="1">
    <citation type="submission" date="2025-08" db="UniProtKB">
        <authorList>
            <consortium name="RefSeq"/>
        </authorList>
    </citation>
    <scope>IDENTIFICATION</scope>
    <source>
        <strain evidence="3">J_2021</strain>
        <tissue evidence="3">Erythrocytes</tissue>
    </source>
</reference>
<dbReference type="CDD" id="cd10442">
    <property type="entry name" value="GIY-YIG_PLEs"/>
    <property type="match status" value="1"/>
</dbReference>
<dbReference type="InterPro" id="IPR000305">
    <property type="entry name" value="GIY-YIG_endonuc"/>
</dbReference>